<feature type="domain" description="Cupin type-2" evidence="1">
    <location>
        <begin position="41"/>
        <end position="105"/>
    </location>
</feature>
<dbReference type="Pfam" id="PF07883">
    <property type="entry name" value="Cupin_2"/>
    <property type="match status" value="1"/>
</dbReference>
<dbReference type="SUPFAM" id="SSF51182">
    <property type="entry name" value="RmlC-like cupins"/>
    <property type="match status" value="1"/>
</dbReference>
<dbReference type="OrthoDB" id="9793184at2"/>
<accession>A0A2P5P5N4</accession>
<dbReference type="CDD" id="cd02230">
    <property type="entry name" value="cupin_HP0902-like"/>
    <property type="match status" value="1"/>
</dbReference>
<dbReference type="InterPro" id="IPR013096">
    <property type="entry name" value="Cupin_2"/>
</dbReference>
<evidence type="ECO:0000259" key="1">
    <source>
        <dbReference type="Pfam" id="PF07883"/>
    </source>
</evidence>
<organism evidence="2 3">
    <name type="scientific">Dehalogenimonas etheniformans</name>
    <dbReference type="NCBI Taxonomy" id="1536648"/>
    <lineage>
        <taxon>Bacteria</taxon>
        <taxon>Bacillati</taxon>
        <taxon>Chloroflexota</taxon>
        <taxon>Dehalococcoidia</taxon>
        <taxon>Dehalococcoidales</taxon>
        <taxon>Dehalococcoidaceae</taxon>
        <taxon>Dehalogenimonas</taxon>
    </lineage>
</organism>
<proteinExistence type="predicted"/>
<dbReference type="PANTHER" id="PTHR37694:SF1">
    <property type="entry name" value="SLR8022 PROTEIN"/>
    <property type="match status" value="1"/>
</dbReference>
<dbReference type="AlphaFoldDB" id="A0A2P5P5N4"/>
<gene>
    <name evidence="2" type="ORF">JP09_007630</name>
</gene>
<dbReference type="Proteomes" id="UP000235653">
    <property type="component" value="Unassembled WGS sequence"/>
</dbReference>
<dbReference type="RefSeq" id="WP_102330618.1">
    <property type="nucleotide sequence ID" value="NZ_CP058566.2"/>
</dbReference>
<dbReference type="InterPro" id="IPR014710">
    <property type="entry name" value="RmlC-like_jellyroll"/>
</dbReference>
<keyword evidence="3" id="KW-1185">Reference proteome</keyword>
<dbReference type="PANTHER" id="PTHR37694">
    <property type="entry name" value="SLR8022 PROTEIN"/>
    <property type="match status" value="1"/>
</dbReference>
<protein>
    <submittedName>
        <fullName evidence="2">Cupin domain-containing protein</fullName>
    </submittedName>
</protein>
<sequence length="109" mass="11772">MTRQESLVGRVVELAKLIGYQDGAVVSRTVADKKAGTITVFAFDAGHGLSEHSAPFDAFVYAIDGEAEISISGQKNRVIEGQMIIMPANEPHAIRAVTPFKMLLVMIRA</sequence>
<reference evidence="2 3" key="1">
    <citation type="journal article" date="2017" name="ISME J.">
        <title>Grape pomace compost harbors organohalide-respiring Dehalogenimonas species with novel reductive dehalogenase genes.</title>
        <authorList>
            <person name="Yang Y."/>
            <person name="Higgins S.A."/>
            <person name="Yan J."/>
            <person name="Simsir B."/>
            <person name="Chourey K."/>
            <person name="Iyer R."/>
            <person name="Hettich R.L."/>
            <person name="Baldwin B."/>
            <person name="Ogles D.M."/>
            <person name="Loffler F.E."/>
        </authorList>
    </citation>
    <scope>NUCLEOTIDE SEQUENCE [LARGE SCALE GENOMIC DNA]</scope>
    <source>
        <strain evidence="2 3">GP</strain>
    </source>
</reference>
<name>A0A2P5P5N4_9CHLR</name>
<dbReference type="InterPro" id="IPR011051">
    <property type="entry name" value="RmlC_Cupin_sf"/>
</dbReference>
<dbReference type="Gene3D" id="2.60.120.10">
    <property type="entry name" value="Jelly Rolls"/>
    <property type="match status" value="1"/>
</dbReference>
<dbReference type="EMBL" id="JQAN02000011">
    <property type="protein sequence ID" value="PPD57606.1"/>
    <property type="molecule type" value="Genomic_DNA"/>
</dbReference>
<evidence type="ECO:0000313" key="3">
    <source>
        <dbReference type="Proteomes" id="UP000235653"/>
    </source>
</evidence>
<evidence type="ECO:0000313" key="2">
    <source>
        <dbReference type="EMBL" id="PPD57606.1"/>
    </source>
</evidence>
<comment type="caution">
    <text evidence="2">The sequence shown here is derived from an EMBL/GenBank/DDBJ whole genome shotgun (WGS) entry which is preliminary data.</text>
</comment>